<gene>
    <name evidence="1" type="ORF">LSH36_18g03040</name>
</gene>
<evidence type="ECO:0000313" key="1">
    <source>
        <dbReference type="EMBL" id="KAK2168287.1"/>
    </source>
</evidence>
<dbReference type="AlphaFoldDB" id="A0AAD9KBX0"/>
<comment type="caution">
    <text evidence="1">The sequence shown here is derived from an EMBL/GenBank/DDBJ whole genome shotgun (WGS) entry which is preliminary data.</text>
</comment>
<dbReference type="PRINTS" id="PR01345">
    <property type="entry name" value="CERVTRCPTASE"/>
</dbReference>
<protein>
    <recommendedName>
        <fullName evidence="3">RNA-directed DNA polymerase from mobile element jockey-like</fullName>
    </recommendedName>
</protein>
<reference evidence="1" key="1">
    <citation type="journal article" date="2023" name="Mol. Biol. Evol.">
        <title>Third-Generation Sequencing Reveals the Adaptive Role of the Epigenome in Three Deep-Sea Polychaetes.</title>
        <authorList>
            <person name="Perez M."/>
            <person name="Aroh O."/>
            <person name="Sun Y."/>
            <person name="Lan Y."/>
            <person name="Juniper S.K."/>
            <person name="Young C.R."/>
            <person name="Angers B."/>
            <person name="Qian P.Y."/>
        </authorList>
    </citation>
    <scope>NUCLEOTIDE SEQUENCE</scope>
    <source>
        <strain evidence="1">P08H-3</strain>
    </source>
</reference>
<accession>A0AAD9KBX0</accession>
<dbReference type="Proteomes" id="UP001208570">
    <property type="component" value="Unassembled WGS sequence"/>
</dbReference>
<evidence type="ECO:0000313" key="2">
    <source>
        <dbReference type="Proteomes" id="UP001208570"/>
    </source>
</evidence>
<proteinExistence type="predicted"/>
<name>A0AAD9KBX0_9ANNE</name>
<sequence>MPRLFTTMVRPHLEYGNVIWHPRFRRDSVEIEKVQRRATKLVPEIRHLPYDKRLRTLKLPSLQHRRIRADMIQTYKILNEIDRIDSTIFFVLSAASVTRGHSQNIVNKHARLGSRQSVFSQRVVNDWNSLPPEVIDSQSINNFKSRLENFWRPEQYNLP</sequence>
<evidence type="ECO:0008006" key="3">
    <source>
        <dbReference type="Google" id="ProtNLM"/>
    </source>
</evidence>
<keyword evidence="2" id="KW-1185">Reference proteome</keyword>
<organism evidence="1 2">
    <name type="scientific">Paralvinella palmiformis</name>
    <dbReference type="NCBI Taxonomy" id="53620"/>
    <lineage>
        <taxon>Eukaryota</taxon>
        <taxon>Metazoa</taxon>
        <taxon>Spiralia</taxon>
        <taxon>Lophotrochozoa</taxon>
        <taxon>Annelida</taxon>
        <taxon>Polychaeta</taxon>
        <taxon>Sedentaria</taxon>
        <taxon>Canalipalpata</taxon>
        <taxon>Terebellida</taxon>
        <taxon>Terebelliformia</taxon>
        <taxon>Alvinellidae</taxon>
        <taxon>Paralvinella</taxon>
    </lineage>
</organism>
<dbReference type="EMBL" id="JAODUP010000018">
    <property type="protein sequence ID" value="KAK2168287.1"/>
    <property type="molecule type" value="Genomic_DNA"/>
</dbReference>